<name>A0A382EG11_9ZZZZ</name>
<feature type="non-terminal residue" evidence="1">
    <location>
        <position position="137"/>
    </location>
</feature>
<dbReference type="AlphaFoldDB" id="A0A382EG11"/>
<gene>
    <name evidence="1" type="ORF">METZ01_LOCUS201765</name>
</gene>
<reference evidence="1" key="1">
    <citation type="submission" date="2018-05" db="EMBL/GenBank/DDBJ databases">
        <authorList>
            <person name="Lanie J.A."/>
            <person name="Ng W.-L."/>
            <person name="Kazmierczak K.M."/>
            <person name="Andrzejewski T.M."/>
            <person name="Davidsen T.M."/>
            <person name="Wayne K.J."/>
            <person name="Tettelin H."/>
            <person name="Glass J.I."/>
            <person name="Rusch D."/>
            <person name="Podicherti R."/>
            <person name="Tsui H.-C.T."/>
            <person name="Winkler M.E."/>
        </authorList>
    </citation>
    <scope>NUCLEOTIDE SEQUENCE</scope>
</reference>
<evidence type="ECO:0000313" key="1">
    <source>
        <dbReference type="EMBL" id="SVB48911.1"/>
    </source>
</evidence>
<dbReference type="EMBL" id="UINC01044033">
    <property type="protein sequence ID" value="SVB48911.1"/>
    <property type="molecule type" value="Genomic_DNA"/>
</dbReference>
<accession>A0A382EG11</accession>
<sequence>VESGKEPGYYLKGSIKIIPAVNSPAIFEGKALWSFHDLDMNLAFPGNEQGEVIERIADSVCRHTKDSQFGIIIKSADLNYNDAPHLFCLNPDGLAKDFARSLGAQNVREPKDSSTFKLSLHSHWIDEMITSVVLSAG</sequence>
<dbReference type="Gene3D" id="3.40.630.10">
    <property type="entry name" value="Zn peptidases"/>
    <property type="match status" value="1"/>
</dbReference>
<feature type="non-terminal residue" evidence="1">
    <location>
        <position position="1"/>
    </location>
</feature>
<proteinExistence type="predicted"/>
<organism evidence="1">
    <name type="scientific">marine metagenome</name>
    <dbReference type="NCBI Taxonomy" id="408172"/>
    <lineage>
        <taxon>unclassified sequences</taxon>
        <taxon>metagenomes</taxon>
        <taxon>ecological metagenomes</taxon>
    </lineage>
</organism>
<protein>
    <submittedName>
        <fullName evidence="1">Uncharacterized protein</fullName>
    </submittedName>
</protein>